<feature type="transmembrane region" description="Helical" evidence="1">
    <location>
        <begin position="90"/>
        <end position="113"/>
    </location>
</feature>
<reference evidence="3" key="1">
    <citation type="journal article" date="2021" name="bioRxiv">
        <title>Unraveling nitrogen, sulfur and carbon metabolic pathways and microbial community transcriptional responses to substrate deprivation and toxicity stresses in a bioreactor mimicking anoxic brackish coastal sediment conditions.</title>
        <authorList>
            <person name="Martins P.D."/>
            <person name="Echeveste M.J."/>
            <person name="Arshad A."/>
            <person name="Kurth J."/>
            <person name="Ouboter H."/>
            <person name="Jetten M.S.M."/>
            <person name="Welte C.U."/>
        </authorList>
    </citation>
    <scope>NUCLEOTIDE SEQUENCE</scope>
    <source>
        <strain evidence="3">MAG_39</strain>
    </source>
</reference>
<accession>A0A953SHN5</accession>
<dbReference type="InterPro" id="IPR050083">
    <property type="entry name" value="HtpX_protease"/>
</dbReference>
<feature type="domain" description="Peptidase M56" evidence="2">
    <location>
        <begin position="174"/>
        <end position="254"/>
    </location>
</feature>
<keyword evidence="3" id="KW-0482">Metalloprotease</keyword>
<dbReference type="GO" id="GO:0008237">
    <property type="term" value="F:metallopeptidase activity"/>
    <property type="evidence" value="ECO:0007669"/>
    <property type="project" value="UniProtKB-KW"/>
</dbReference>
<dbReference type="InterPro" id="IPR008756">
    <property type="entry name" value="Peptidase_M56"/>
</dbReference>
<dbReference type="EMBL" id="JAIOIV010000136">
    <property type="protein sequence ID" value="MBZ0158143.1"/>
    <property type="molecule type" value="Genomic_DNA"/>
</dbReference>
<dbReference type="Proteomes" id="UP000705867">
    <property type="component" value="Unassembled WGS sequence"/>
</dbReference>
<reference evidence="3" key="2">
    <citation type="submission" date="2021-08" db="EMBL/GenBank/DDBJ databases">
        <authorList>
            <person name="Dalcin Martins P."/>
        </authorList>
    </citation>
    <scope>NUCLEOTIDE SEQUENCE</scope>
    <source>
        <strain evidence="3">MAG_39</strain>
    </source>
</reference>
<dbReference type="PANTHER" id="PTHR43221:SF1">
    <property type="entry name" value="PROTEASE HTPX"/>
    <property type="match status" value="1"/>
</dbReference>
<sequence length="331" mass="37059">MGSSFFTTSWVGIFLAQSFFHSLIAAVIVDRSLAVWDIRTPLIRQRFRSLILFLPLVSLPLYHSLTPNRTAFTFRTEALFDSSRWLGLELWSALPLHFFLLLILVLTALLFLLQEFLPILKHALAPEKSPREGAKPLPGSPAFAASESLNAVKPDIYVIHDTDPILLSTTGASASIFLSTGLIEALDEEQLRGALAHEIAHIQRNRKPLLILLFVLRVLLFFNPVVLLEFRRIVREEERICDDIAVSLTGNSRALSEALRKLHPHTGLFSRMPGKTLVQAKASLEEYGHALQLDTRIRRLEQGEAGKDTGSHWLPLGMTALAVVLINYFVV</sequence>
<name>A0A953SHN5_9BACT</name>
<dbReference type="EC" id="3.4.24.-" evidence="3"/>
<keyword evidence="1" id="KW-1133">Transmembrane helix</keyword>
<dbReference type="Gene3D" id="3.30.2010.10">
    <property type="entry name" value="Metalloproteases ('zincins'), catalytic domain"/>
    <property type="match status" value="1"/>
</dbReference>
<keyword evidence="3" id="KW-0378">Hydrolase</keyword>
<evidence type="ECO:0000313" key="4">
    <source>
        <dbReference type="Proteomes" id="UP000705867"/>
    </source>
</evidence>
<feature type="transmembrane region" description="Helical" evidence="1">
    <location>
        <begin position="49"/>
        <end position="65"/>
    </location>
</feature>
<keyword evidence="3" id="KW-0645">Protease</keyword>
<gene>
    <name evidence="3" type="ORF">K8I29_18245</name>
</gene>
<dbReference type="PANTHER" id="PTHR43221">
    <property type="entry name" value="PROTEASE HTPX"/>
    <property type="match status" value="1"/>
</dbReference>
<comment type="caution">
    <text evidence="3">The sequence shown here is derived from an EMBL/GenBank/DDBJ whole genome shotgun (WGS) entry which is preliminary data.</text>
</comment>
<organism evidence="3 4">
    <name type="scientific">Candidatus Nitrobium versatile</name>
    <dbReference type="NCBI Taxonomy" id="2884831"/>
    <lineage>
        <taxon>Bacteria</taxon>
        <taxon>Pseudomonadati</taxon>
        <taxon>Nitrospirota</taxon>
        <taxon>Nitrospiria</taxon>
        <taxon>Nitrospirales</taxon>
        <taxon>Nitrospiraceae</taxon>
        <taxon>Candidatus Nitrobium</taxon>
    </lineage>
</organism>
<feature type="transmembrane region" description="Helical" evidence="1">
    <location>
        <begin position="209"/>
        <end position="228"/>
    </location>
</feature>
<evidence type="ECO:0000256" key="1">
    <source>
        <dbReference type="SAM" id="Phobius"/>
    </source>
</evidence>
<feature type="transmembrane region" description="Helical" evidence="1">
    <location>
        <begin position="313"/>
        <end position="330"/>
    </location>
</feature>
<dbReference type="Pfam" id="PF05569">
    <property type="entry name" value="Peptidase_M56"/>
    <property type="match status" value="1"/>
</dbReference>
<protein>
    <submittedName>
        <fullName evidence="3">M48 family metalloprotease</fullName>
        <ecNumber evidence="3">3.4.24.-</ecNumber>
    </submittedName>
</protein>
<evidence type="ECO:0000313" key="3">
    <source>
        <dbReference type="EMBL" id="MBZ0158143.1"/>
    </source>
</evidence>
<feature type="transmembrane region" description="Helical" evidence="1">
    <location>
        <begin position="6"/>
        <end position="29"/>
    </location>
</feature>
<keyword evidence="1" id="KW-0812">Transmembrane</keyword>
<dbReference type="AlphaFoldDB" id="A0A953SHN5"/>
<proteinExistence type="predicted"/>
<evidence type="ECO:0000259" key="2">
    <source>
        <dbReference type="Pfam" id="PF05569"/>
    </source>
</evidence>
<keyword evidence="1" id="KW-0472">Membrane</keyword>